<dbReference type="OrthoDB" id="564565at2759"/>
<name>A0A2K3CX87_CHLRE</name>
<feature type="region of interest" description="Disordered" evidence="1">
    <location>
        <begin position="459"/>
        <end position="479"/>
    </location>
</feature>
<dbReference type="Proteomes" id="UP000006906">
    <property type="component" value="Chromosome 14"/>
</dbReference>
<evidence type="ECO:0000256" key="1">
    <source>
        <dbReference type="SAM" id="MobiDB-lite"/>
    </source>
</evidence>
<dbReference type="KEGG" id="cre:CHLRE_14g611100v5"/>
<gene>
    <name evidence="2" type="ORF">CHLRE_14g611100v5</name>
</gene>
<dbReference type="RefSeq" id="XP_042916659.1">
    <property type="nucleotide sequence ID" value="XM_043069985.1"/>
</dbReference>
<protein>
    <submittedName>
        <fullName evidence="2">Uncharacterized protein</fullName>
    </submittedName>
</protein>
<proteinExistence type="predicted"/>
<organism evidence="2 3">
    <name type="scientific">Chlamydomonas reinhardtii</name>
    <name type="common">Chlamydomonas smithii</name>
    <dbReference type="NCBI Taxonomy" id="3055"/>
    <lineage>
        <taxon>Eukaryota</taxon>
        <taxon>Viridiplantae</taxon>
        <taxon>Chlorophyta</taxon>
        <taxon>core chlorophytes</taxon>
        <taxon>Chlorophyceae</taxon>
        <taxon>CS clade</taxon>
        <taxon>Chlamydomonadales</taxon>
        <taxon>Chlamydomonadaceae</taxon>
        <taxon>Chlamydomonas</taxon>
    </lineage>
</organism>
<dbReference type="AlphaFoldDB" id="A0A2K3CX87"/>
<dbReference type="EMBL" id="CM008975">
    <property type="protein sequence ID" value="PNW72905.1"/>
    <property type="molecule type" value="Genomic_DNA"/>
</dbReference>
<dbReference type="Gramene" id="PNW72905">
    <property type="protein sequence ID" value="PNW72905"/>
    <property type="gene ID" value="CHLRE_14g611100v5"/>
</dbReference>
<sequence length="479" mass="52159">MSPLGSGLTVEETVDLFCGEGEQILQWIGYAACSRLAYKRGEVYGRYVPQSVNNKDGQPLDVDIVVNEIFNDGDELFVEFSNGPVPYKVRWEGRPRTPPFRWGDGVEVLPPHDTWLRELDLKAEGLGALIEPDLLRADAAVAEKDLDKVKALLVQYSGAVQMLFLLQSADGAATSTTSGEQLGSLTLPQFRAAMATAKVITPRFPPEKVDEIFTGVATAETTLARKVEAKSGVSTFDLLDFMLALVHLAAQRYAAENPSQAAYNHLSLKVTALFRECFAASSFPELQRRLERFTPAVNNSNALLLLRKGRKLTEQTLDSCQLKRTRGASVRVDLRWLCNHLAKWGMLGRDFNLQWGMLGRDFNLQELALIAVFAKQRGSDPETFALHPQPLEYDYDQFERLLLGAAWTTYNNRRKAAPGPAGGGGDGGGGGGSGGFEEFLGDLLDGVYKKAGVLVPAQQHGGGGGGGLEEEDSAVLAVH</sequence>
<dbReference type="ExpressionAtlas" id="A0A2K3CX87">
    <property type="expression patterns" value="baseline and differential"/>
</dbReference>
<dbReference type="InParanoid" id="A0A2K3CX87"/>
<accession>A0A2K3CX87</accession>
<keyword evidence="3" id="KW-1185">Reference proteome</keyword>
<dbReference type="GeneID" id="5724517"/>
<reference evidence="2 3" key="1">
    <citation type="journal article" date="2007" name="Science">
        <title>The Chlamydomonas genome reveals the evolution of key animal and plant functions.</title>
        <authorList>
            <person name="Merchant S.S."/>
            <person name="Prochnik S.E."/>
            <person name="Vallon O."/>
            <person name="Harris E.H."/>
            <person name="Karpowicz S.J."/>
            <person name="Witman G.B."/>
            <person name="Terry A."/>
            <person name="Salamov A."/>
            <person name="Fritz-Laylin L.K."/>
            <person name="Marechal-Drouard L."/>
            <person name="Marshall W.F."/>
            <person name="Qu L.H."/>
            <person name="Nelson D.R."/>
            <person name="Sanderfoot A.A."/>
            <person name="Spalding M.H."/>
            <person name="Kapitonov V.V."/>
            <person name="Ren Q."/>
            <person name="Ferris P."/>
            <person name="Lindquist E."/>
            <person name="Shapiro H."/>
            <person name="Lucas S.M."/>
            <person name="Grimwood J."/>
            <person name="Schmutz J."/>
            <person name="Cardol P."/>
            <person name="Cerutti H."/>
            <person name="Chanfreau G."/>
            <person name="Chen C.L."/>
            <person name="Cognat V."/>
            <person name="Croft M.T."/>
            <person name="Dent R."/>
            <person name="Dutcher S."/>
            <person name="Fernandez E."/>
            <person name="Fukuzawa H."/>
            <person name="Gonzalez-Ballester D."/>
            <person name="Gonzalez-Halphen D."/>
            <person name="Hallmann A."/>
            <person name="Hanikenne M."/>
            <person name="Hippler M."/>
            <person name="Inwood W."/>
            <person name="Jabbari K."/>
            <person name="Kalanon M."/>
            <person name="Kuras R."/>
            <person name="Lefebvre P.A."/>
            <person name="Lemaire S.D."/>
            <person name="Lobanov A.V."/>
            <person name="Lohr M."/>
            <person name="Manuell A."/>
            <person name="Meier I."/>
            <person name="Mets L."/>
            <person name="Mittag M."/>
            <person name="Mittelmeier T."/>
            <person name="Moroney J.V."/>
            <person name="Moseley J."/>
            <person name="Napoli C."/>
            <person name="Nedelcu A.M."/>
            <person name="Niyogi K."/>
            <person name="Novoselov S.V."/>
            <person name="Paulsen I.T."/>
            <person name="Pazour G."/>
            <person name="Purton S."/>
            <person name="Ral J.P."/>
            <person name="Riano-Pachon D.M."/>
            <person name="Riekhof W."/>
            <person name="Rymarquis L."/>
            <person name="Schroda M."/>
            <person name="Stern D."/>
            <person name="Umen J."/>
            <person name="Willows R."/>
            <person name="Wilson N."/>
            <person name="Zimmer S.L."/>
            <person name="Allmer J."/>
            <person name="Balk J."/>
            <person name="Bisova K."/>
            <person name="Chen C.J."/>
            <person name="Elias M."/>
            <person name="Gendler K."/>
            <person name="Hauser C."/>
            <person name="Lamb M.R."/>
            <person name="Ledford H."/>
            <person name="Long J.C."/>
            <person name="Minagawa J."/>
            <person name="Page M.D."/>
            <person name="Pan J."/>
            <person name="Pootakham W."/>
            <person name="Roje S."/>
            <person name="Rose A."/>
            <person name="Stahlberg E."/>
            <person name="Terauchi A.M."/>
            <person name="Yang P."/>
            <person name="Ball S."/>
            <person name="Bowler C."/>
            <person name="Dieckmann C.L."/>
            <person name="Gladyshev V.N."/>
            <person name="Green P."/>
            <person name="Jorgensen R."/>
            <person name="Mayfield S."/>
            <person name="Mueller-Roeber B."/>
            <person name="Rajamani S."/>
            <person name="Sayre R.T."/>
            <person name="Brokstein P."/>
            <person name="Dubchak I."/>
            <person name="Goodstein D."/>
            <person name="Hornick L."/>
            <person name="Huang Y.W."/>
            <person name="Jhaveri J."/>
            <person name="Luo Y."/>
            <person name="Martinez D."/>
            <person name="Ngau W.C."/>
            <person name="Otillar B."/>
            <person name="Poliakov A."/>
            <person name="Porter A."/>
            <person name="Szajkowski L."/>
            <person name="Werner G."/>
            <person name="Zhou K."/>
            <person name="Grigoriev I.V."/>
            <person name="Rokhsar D.S."/>
            <person name="Grossman A.R."/>
        </authorList>
    </citation>
    <scope>NUCLEOTIDE SEQUENCE [LARGE SCALE GENOMIC DNA]</scope>
    <source>
        <strain evidence="3">CC-503</strain>
    </source>
</reference>
<evidence type="ECO:0000313" key="3">
    <source>
        <dbReference type="Proteomes" id="UP000006906"/>
    </source>
</evidence>
<evidence type="ECO:0000313" key="2">
    <source>
        <dbReference type="EMBL" id="PNW72905.1"/>
    </source>
</evidence>